<dbReference type="RefSeq" id="WP_378070634.1">
    <property type="nucleotide sequence ID" value="NZ_JBHSBL010000021.1"/>
</dbReference>
<accession>A0ABV8IZM1</accession>
<keyword evidence="3" id="KW-1185">Reference proteome</keyword>
<reference evidence="3" key="1">
    <citation type="journal article" date="2019" name="Int. J. Syst. Evol. Microbiol.">
        <title>The Global Catalogue of Microorganisms (GCM) 10K type strain sequencing project: providing services to taxonomists for standard genome sequencing and annotation.</title>
        <authorList>
            <consortium name="The Broad Institute Genomics Platform"/>
            <consortium name="The Broad Institute Genome Sequencing Center for Infectious Disease"/>
            <person name="Wu L."/>
            <person name="Ma J."/>
        </authorList>
    </citation>
    <scope>NUCLEOTIDE SEQUENCE [LARGE SCALE GENOMIC DNA]</scope>
    <source>
        <strain evidence="3">TBRC 5832</strain>
    </source>
</reference>
<feature type="domain" description="DUF5753" evidence="1">
    <location>
        <begin position="24"/>
        <end position="208"/>
    </location>
</feature>
<organism evidence="2 3">
    <name type="scientific">Actinoplanes subglobosus</name>
    <dbReference type="NCBI Taxonomy" id="1547892"/>
    <lineage>
        <taxon>Bacteria</taxon>
        <taxon>Bacillati</taxon>
        <taxon>Actinomycetota</taxon>
        <taxon>Actinomycetes</taxon>
        <taxon>Micromonosporales</taxon>
        <taxon>Micromonosporaceae</taxon>
        <taxon>Actinoplanes</taxon>
    </lineage>
</organism>
<dbReference type="EMBL" id="JBHSBL010000021">
    <property type="protein sequence ID" value="MFC4069742.1"/>
    <property type="molecule type" value="Genomic_DNA"/>
</dbReference>
<proteinExistence type="predicted"/>
<name>A0ABV8IZM1_9ACTN</name>
<protein>
    <submittedName>
        <fullName evidence="2">DUF5753 domain-containing protein</fullName>
    </submittedName>
</protein>
<sequence length="213" mass="22771">MRGLRMMSAGDSAKVHDARGPEAFAQLRELEQQSEQIFHNQLTHLPGLLQRPGYAAGLLGGITGLPGGDAGLAERVSQRVHRATAFEERLRGTDPPHLWAAVDEAALRRNVGGTAVMRDQIAHLIALSELATVHLAIVPFGSGSHPGQIGTFEVHEVADGQSALFFEGAAGDELVVSDQERARSHRDLVKGLVASSVTGSEARHLLEKISDEL</sequence>
<dbReference type="Pfam" id="PF19054">
    <property type="entry name" value="DUF5753"/>
    <property type="match status" value="1"/>
</dbReference>
<comment type="caution">
    <text evidence="2">The sequence shown here is derived from an EMBL/GenBank/DDBJ whole genome shotgun (WGS) entry which is preliminary data.</text>
</comment>
<evidence type="ECO:0000313" key="3">
    <source>
        <dbReference type="Proteomes" id="UP001595867"/>
    </source>
</evidence>
<evidence type="ECO:0000313" key="2">
    <source>
        <dbReference type="EMBL" id="MFC4069742.1"/>
    </source>
</evidence>
<evidence type="ECO:0000259" key="1">
    <source>
        <dbReference type="Pfam" id="PF19054"/>
    </source>
</evidence>
<gene>
    <name evidence="2" type="ORF">ACFO0C_32870</name>
</gene>
<dbReference type="Proteomes" id="UP001595867">
    <property type="component" value="Unassembled WGS sequence"/>
</dbReference>
<dbReference type="InterPro" id="IPR043917">
    <property type="entry name" value="DUF5753"/>
</dbReference>